<reference evidence="1" key="1">
    <citation type="submission" date="2021-01" db="EMBL/GenBank/DDBJ databases">
        <title>Whole genome shotgun sequence of Virgisporangium aliadipatigenens NBRC 105644.</title>
        <authorList>
            <person name="Komaki H."/>
            <person name="Tamura T."/>
        </authorList>
    </citation>
    <scope>NUCLEOTIDE SEQUENCE</scope>
    <source>
        <strain evidence="1">NBRC 105644</strain>
    </source>
</reference>
<protein>
    <submittedName>
        <fullName evidence="1">Uncharacterized protein</fullName>
    </submittedName>
</protein>
<name>A0A8J3YEW4_9ACTN</name>
<dbReference type="EMBL" id="BOPF01000002">
    <property type="protein sequence ID" value="GIJ43864.1"/>
    <property type="molecule type" value="Genomic_DNA"/>
</dbReference>
<keyword evidence="2" id="KW-1185">Reference proteome</keyword>
<accession>A0A8J3YEW4</accession>
<comment type="caution">
    <text evidence="1">The sequence shown here is derived from an EMBL/GenBank/DDBJ whole genome shotgun (WGS) entry which is preliminary data.</text>
</comment>
<evidence type="ECO:0000313" key="1">
    <source>
        <dbReference type="EMBL" id="GIJ43864.1"/>
    </source>
</evidence>
<dbReference type="AlphaFoldDB" id="A0A8J3YEW4"/>
<dbReference type="Proteomes" id="UP000619260">
    <property type="component" value="Unassembled WGS sequence"/>
</dbReference>
<gene>
    <name evidence="1" type="ORF">Val02_07500</name>
</gene>
<proteinExistence type="predicted"/>
<dbReference type="RefSeq" id="WP_203897397.1">
    <property type="nucleotide sequence ID" value="NZ_BOPF01000002.1"/>
</dbReference>
<organism evidence="1 2">
    <name type="scientific">Virgisporangium aliadipatigenens</name>
    <dbReference type="NCBI Taxonomy" id="741659"/>
    <lineage>
        <taxon>Bacteria</taxon>
        <taxon>Bacillati</taxon>
        <taxon>Actinomycetota</taxon>
        <taxon>Actinomycetes</taxon>
        <taxon>Micromonosporales</taxon>
        <taxon>Micromonosporaceae</taxon>
        <taxon>Virgisporangium</taxon>
    </lineage>
</organism>
<evidence type="ECO:0000313" key="2">
    <source>
        <dbReference type="Proteomes" id="UP000619260"/>
    </source>
</evidence>
<sequence length="169" mass="18865">MRLPWRRRTPAPGEAAATLAAMFAEEARCDGRLVYPEHLDRSRLDFSVSSLLVVDDYLDHLHAHRPPEVISGAFEGDAESSWGRTVIRAGMYVGEVLRWNSRPGYEWLAFDAARARFPDSFRDVEWSLSACAVLATAGGDLLAPVSKVLKFLDNGREDSVYAFAAYICR</sequence>